<feature type="region of interest" description="Disordered" evidence="1">
    <location>
        <begin position="1"/>
        <end position="26"/>
    </location>
</feature>
<accession>A0AAW1W1B6</accession>
<protein>
    <submittedName>
        <fullName evidence="2">Uncharacterized protein</fullName>
    </submittedName>
</protein>
<dbReference type="EMBL" id="JBEDUW010000007">
    <property type="protein sequence ID" value="KAK9912475.1"/>
    <property type="molecule type" value="Genomic_DNA"/>
</dbReference>
<name>A0AAW1W1B6_RUBAR</name>
<evidence type="ECO:0000313" key="3">
    <source>
        <dbReference type="EMBL" id="KAK9912491.1"/>
    </source>
</evidence>
<keyword evidence="4" id="KW-1185">Reference proteome</keyword>
<comment type="caution">
    <text evidence="2">The sequence shown here is derived from an EMBL/GenBank/DDBJ whole genome shotgun (WGS) entry which is preliminary data.</text>
</comment>
<gene>
    <name evidence="2" type="ORF">M0R45_036337</name>
    <name evidence="3" type="ORF">M0R45_036353</name>
</gene>
<evidence type="ECO:0000256" key="1">
    <source>
        <dbReference type="SAM" id="MobiDB-lite"/>
    </source>
</evidence>
<feature type="compositionally biased region" description="Polar residues" evidence="1">
    <location>
        <begin position="7"/>
        <end position="16"/>
    </location>
</feature>
<sequence>MAAAPLFTQNPRSASTAIPKHQPNHGIFRSPQFIINTQNITTVTSQPAITSQSRAPAIITEPRNVLGTQKLRTHTSVAAVEDSRCHDVSSSDHHHPWPCLVLT</sequence>
<dbReference type="Proteomes" id="UP001457282">
    <property type="component" value="Unassembled WGS sequence"/>
</dbReference>
<reference evidence="2 4" key="1">
    <citation type="journal article" date="2023" name="G3 (Bethesda)">
        <title>A chromosome-length genome assembly and annotation of blackberry (Rubus argutus, cv. 'Hillquist').</title>
        <authorList>
            <person name="Bruna T."/>
            <person name="Aryal R."/>
            <person name="Dudchenko O."/>
            <person name="Sargent D.J."/>
            <person name="Mead D."/>
            <person name="Buti M."/>
            <person name="Cavallini A."/>
            <person name="Hytonen T."/>
            <person name="Andres J."/>
            <person name="Pham M."/>
            <person name="Weisz D."/>
            <person name="Mascagni F."/>
            <person name="Usai G."/>
            <person name="Natali L."/>
            <person name="Bassil N."/>
            <person name="Fernandez G.E."/>
            <person name="Lomsadze A."/>
            <person name="Armour M."/>
            <person name="Olukolu B."/>
            <person name="Poorten T."/>
            <person name="Britton C."/>
            <person name="Davik J."/>
            <person name="Ashrafi H."/>
            <person name="Aiden E.L."/>
            <person name="Borodovsky M."/>
            <person name="Worthington M."/>
        </authorList>
    </citation>
    <scope>NUCLEOTIDE SEQUENCE [LARGE SCALE GENOMIC DNA]</scope>
    <source>
        <strain evidence="2">PI 553951</strain>
    </source>
</reference>
<proteinExistence type="predicted"/>
<organism evidence="2 4">
    <name type="scientific">Rubus argutus</name>
    <name type="common">Southern blackberry</name>
    <dbReference type="NCBI Taxonomy" id="59490"/>
    <lineage>
        <taxon>Eukaryota</taxon>
        <taxon>Viridiplantae</taxon>
        <taxon>Streptophyta</taxon>
        <taxon>Embryophyta</taxon>
        <taxon>Tracheophyta</taxon>
        <taxon>Spermatophyta</taxon>
        <taxon>Magnoliopsida</taxon>
        <taxon>eudicotyledons</taxon>
        <taxon>Gunneridae</taxon>
        <taxon>Pentapetalae</taxon>
        <taxon>rosids</taxon>
        <taxon>fabids</taxon>
        <taxon>Rosales</taxon>
        <taxon>Rosaceae</taxon>
        <taxon>Rosoideae</taxon>
        <taxon>Rosoideae incertae sedis</taxon>
        <taxon>Rubus</taxon>
    </lineage>
</organism>
<dbReference type="AlphaFoldDB" id="A0AAW1W1B6"/>
<evidence type="ECO:0000313" key="2">
    <source>
        <dbReference type="EMBL" id="KAK9912475.1"/>
    </source>
</evidence>
<dbReference type="EMBL" id="JBEDUW010000007">
    <property type="protein sequence ID" value="KAK9912491.1"/>
    <property type="molecule type" value="Genomic_DNA"/>
</dbReference>
<evidence type="ECO:0000313" key="4">
    <source>
        <dbReference type="Proteomes" id="UP001457282"/>
    </source>
</evidence>